<feature type="domain" description="Solute-binding protein family 5" evidence="6">
    <location>
        <begin position="83"/>
        <end position="466"/>
    </location>
</feature>
<evidence type="ECO:0000256" key="4">
    <source>
        <dbReference type="ARBA" id="ARBA00022729"/>
    </source>
</evidence>
<dbReference type="Gene3D" id="3.40.190.10">
    <property type="entry name" value="Periplasmic binding protein-like II"/>
    <property type="match status" value="1"/>
</dbReference>
<dbReference type="OrthoDB" id="9801912at2"/>
<protein>
    <submittedName>
        <fullName evidence="7">Oligopeptide transport system substrate-binding protein</fullName>
    </submittedName>
</protein>
<dbReference type="InterPro" id="IPR030678">
    <property type="entry name" value="Peptide/Ni-bd"/>
</dbReference>
<dbReference type="SUPFAM" id="SSF53850">
    <property type="entry name" value="Periplasmic binding protein-like II"/>
    <property type="match status" value="1"/>
</dbReference>
<dbReference type="GO" id="GO:1904680">
    <property type="term" value="F:peptide transmembrane transporter activity"/>
    <property type="evidence" value="ECO:0007669"/>
    <property type="project" value="TreeGrafter"/>
</dbReference>
<dbReference type="Gene3D" id="3.90.76.10">
    <property type="entry name" value="Dipeptide-binding Protein, Domain 1"/>
    <property type="match status" value="1"/>
</dbReference>
<dbReference type="PANTHER" id="PTHR30290:SF79">
    <property type="entry name" value="DIPEPTIDE-BINDING PROTEIN DPPE"/>
    <property type="match status" value="1"/>
</dbReference>
<dbReference type="Proteomes" id="UP000273083">
    <property type="component" value="Unassembled WGS sequence"/>
</dbReference>
<keyword evidence="4 5" id="KW-0732">Signal</keyword>
<dbReference type="EMBL" id="RJVG01000008">
    <property type="protein sequence ID" value="ROR26396.1"/>
    <property type="molecule type" value="Genomic_DNA"/>
</dbReference>
<comment type="subcellular location">
    <subcellularLocation>
        <location evidence="1">Cell membrane</location>
        <topology evidence="1">Lipid-anchor</topology>
    </subcellularLocation>
</comment>
<comment type="caution">
    <text evidence="7">The sequence shown here is derived from an EMBL/GenBank/DDBJ whole genome shotgun (WGS) entry which is preliminary data.</text>
</comment>
<sequence>MKKTNVTKRLAVLMLLVMVITTALTACGGKKEEGASGDKLELNVHVGPEPNTIDPALNTAVDGGTLINHAFEGLMKLNDKGEVVNGQAADVKISDDQLVYTFTLRDDAKWSDGEAVKASDFEYAWRRAVDPATASEYNYMLGPVLNAYEVMAGEKDPSELGVKAVDEKTFEVTLATPTTYFLEIAAFPTTYPVREDIVSANPDTWATEPETYIGNGPYVLDTWEHQAKMVFVKNENYYDVSKLGPDAINFVLMDDQNTILTAFKNNEIVFGDDLPSENIEAMTDNGLYIEGQLGTYFLCLNVEKEEFKDVKVRQALALALDRNYIVESVAKGGQQPADTFVATGLSDTDIEKEFHDTAEPWYDVNDYEGNVAKAKQLLAEAGYADGKGFPTIELMANPGHENIMEAVQNMWAENLGLNVTISSQDWNVFIDTRKEGNYQVARHGWLADYNDPISFLDMWVTGGGNNDAQWSNAEYDALIKTVQTSTDREVRYQAMHDAEKILGEEMPIIPIYYYTDLYLKSDKLEGFYTSPLGFKFFMYSSLAE</sequence>
<dbReference type="Gene3D" id="3.10.105.10">
    <property type="entry name" value="Dipeptide-binding Protein, Domain 3"/>
    <property type="match status" value="1"/>
</dbReference>
<dbReference type="PANTHER" id="PTHR30290">
    <property type="entry name" value="PERIPLASMIC BINDING COMPONENT OF ABC TRANSPORTER"/>
    <property type="match status" value="1"/>
</dbReference>
<evidence type="ECO:0000313" key="7">
    <source>
        <dbReference type="EMBL" id="ROR26396.1"/>
    </source>
</evidence>
<dbReference type="PROSITE" id="PS51257">
    <property type="entry name" value="PROKAR_LIPOPROTEIN"/>
    <property type="match status" value="1"/>
</dbReference>
<accession>A0A3N1XI36</accession>
<keyword evidence="3" id="KW-0813">Transport</keyword>
<dbReference type="GO" id="GO:0030288">
    <property type="term" value="C:outer membrane-bounded periplasmic space"/>
    <property type="evidence" value="ECO:0007669"/>
    <property type="project" value="UniProtKB-ARBA"/>
</dbReference>
<dbReference type="FunFam" id="3.10.105.10:FF:000001">
    <property type="entry name" value="Oligopeptide ABC transporter, oligopeptide-binding protein"/>
    <property type="match status" value="1"/>
</dbReference>
<evidence type="ECO:0000256" key="3">
    <source>
        <dbReference type="ARBA" id="ARBA00022448"/>
    </source>
</evidence>
<dbReference type="GO" id="GO:0043190">
    <property type="term" value="C:ATP-binding cassette (ABC) transporter complex"/>
    <property type="evidence" value="ECO:0007669"/>
    <property type="project" value="InterPro"/>
</dbReference>
<dbReference type="RefSeq" id="WP_123610105.1">
    <property type="nucleotide sequence ID" value="NZ_RJVG01000008.1"/>
</dbReference>
<keyword evidence="8" id="KW-1185">Reference proteome</keyword>
<organism evidence="7 8">
    <name type="scientific">Mobilisporobacter senegalensis</name>
    <dbReference type="NCBI Taxonomy" id="1329262"/>
    <lineage>
        <taxon>Bacteria</taxon>
        <taxon>Bacillati</taxon>
        <taxon>Bacillota</taxon>
        <taxon>Clostridia</taxon>
        <taxon>Lachnospirales</taxon>
        <taxon>Lachnospiraceae</taxon>
        <taxon>Mobilisporobacter</taxon>
    </lineage>
</organism>
<gene>
    <name evidence="7" type="ORF">EDD66_108118</name>
</gene>
<comment type="similarity">
    <text evidence="2">Belongs to the bacterial solute-binding protein 5 family.</text>
</comment>
<evidence type="ECO:0000256" key="1">
    <source>
        <dbReference type="ARBA" id="ARBA00004193"/>
    </source>
</evidence>
<dbReference type="InterPro" id="IPR023765">
    <property type="entry name" value="SBP_5_CS"/>
</dbReference>
<dbReference type="FunFam" id="3.90.76.10:FF:000001">
    <property type="entry name" value="Oligopeptide ABC transporter substrate-binding protein"/>
    <property type="match status" value="1"/>
</dbReference>
<dbReference type="CDD" id="cd08504">
    <property type="entry name" value="PBP2_OppA"/>
    <property type="match status" value="1"/>
</dbReference>
<dbReference type="AlphaFoldDB" id="A0A3N1XI36"/>
<name>A0A3N1XI36_9FIRM</name>
<feature type="chain" id="PRO_5017954782" evidence="5">
    <location>
        <begin position="26"/>
        <end position="544"/>
    </location>
</feature>
<dbReference type="InterPro" id="IPR039424">
    <property type="entry name" value="SBP_5"/>
</dbReference>
<evidence type="ECO:0000259" key="6">
    <source>
        <dbReference type="Pfam" id="PF00496"/>
    </source>
</evidence>
<evidence type="ECO:0000313" key="8">
    <source>
        <dbReference type="Proteomes" id="UP000273083"/>
    </source>
</evidence>
<dbReference type="InterPro" id="IPR000914">
    <property type="entry name" value="SBP_5_dom"/>
</dbReference>
<dbReference type="GO" id="GO:0015833">
    <property type="term" value="P:peptide transport"/>
    <property type="evidence" value="ECO:0007669"/>
    <property type="project" value="TreeGrafter"/>
</dbReference>
<evidence type="ECO:0000256" key="2">
    <source>
        <dbReference type="ARBA" id="ARBA00005695"/>
    </source>
</evidence>
<dbReference type="PROSITE" id="PS01040">
    <property type="entry name" value="SBP_BACTERIAL_5"/>
    <property type="match status" value="1"/>
</dbReference>
<dbReference type="PIRSF" id="PIRSF002741">
    <property type="entry name" value="MppA"/>
    <property type="match status" value="1"/>
</dbReference>
<reference evidence="7 8" key="1">
    <citation type="submission" date="2018-11" db="EMBL/GenBank/DDBJ databases">
        <title>Genomic Encyclopedia of Type Strains, Phase IV (KMG-IV): sequencing the most valuable type-strain genomes for metagenomic binning, comparative biology and taxonomic classification.</title>
        <authorList>
            <person name="Goeker M."/>
        </authorList>
    </citation>
    <scope>NUCLEOTIDE SEQUENCE [LARGE SCALE GENOMIC DNA]</scope>
    <source>
        <strain evidence="7 8">DSM 26537</strain>
    </source>
</reference>
<dbReference type="Pfam" id="PF00496">
    <property type="entry name" value="SBP_bac_5"/>
    <property type="match status" value="1"/>
</dbReference>
<proteinExistence type="inferred from homology"/>
<feature type="signal peptide" evidence="5">
    <location>
        <begin position="1"/>
        <end position="25"/>
    </location>
</feature>
<evidence type="ECO:0000256" key="5">
    <source>
        <dbReference type="SAM" id="SignalP"/>
    </source>
</evidence>